<gene>
    <name evidence="2" type="ORF">HF526_30605</name>
</gene>
<keyword evidence="2" id="KW-0378">Hydrolase</keyword>
<dbReference type="RefSeq" id="WP_169385116.1">
    <property type="nucleotide sequence ID" value="NZ_JAAXLA010000092.1"/>
</dbReference>
<proteinExistence type="predicted"/>
<dbReference type="PANTHER" id="PTHR43798:SF33">
    <property type="entry name" value="HYDROLASE, PUTATIVE (AFU_ORTHOLOGUE AFUA_2G14860)-RELATED"/>
    <property type="match status" value="1"/>
</dbReference>
<sequence length="260" mass="28155">MPDPAPPLPRVELHGSAFEFEDVPGDPARAPLLFLHEGLGSVGLWRGFHRRVAAATGRRAVAYSRLGHGFSDLPAGKRTRSFMHDEAAEVIPALSEALGLTDPLVVGHSDGASIALLYAAHHDGRALPGLVVLAPHVFVEQLGLDGIAAARTAYTEGGLRARMARHHRDVDVTFWSWNDIWLDPGFRDWDIRPELSGIRCPVLAVQGDADQYGSMAHVEAVRDAAAGPVELLRLPCGHSPHLEIPEPTERAVAEFIRTLP</sequence>
<keyword evidence="3" id="KW-1185">Reference proteome</keyword>
<organism evidence="2 3">
    <name type="scientific">Pseudonocardia acidicola</name>
    <dbReference type="NCBI Taxonomy" id="2724939"/>
    <lineage>
        <taxon>Bacteria</taxon>
        <taxon>Bacillati</taxon>
        <taxon>Actinomycetota</taxon>
        <taxon>Actinomycetes</taxon>
        <taxon>Pseudonocardiales</taxon>
        <taxon>Pseudonocardiaceae</taxon>
        <taxon>Pseudonocardia</taxon>
    </lineage>
</organism>
<dbReference type="Pfam" id="PF12697">
    <property type="entry name" value="Abhydrolase_6"/>
    <property type="match status" value="1"/>
</dbReference>
<evidence type="ECO:0000313" key="3">
    <source>
        <dbReference type="Proteomes" id="UP000820669"/>
    </source>
</evidence>
<dbReference type="GO" id="GO:0016787">
    <property type="term" value="F:hydrolase activity"/>
    <property type="evidence" value="ECO:0007669"/>
    <property type="project" value="UniProtKB-KW"/>
</dbReference>
<dbReference type="SUPFAM" id="SSF53474">
    <property type="entry name" value="alpha/beta-Hydrolases"/>
    <property type="match status" value="1"/>
</dbReference>
<dbReference type="Proteomes" id="UP000820669">
    <property type="component" value="Unassembled WGS sequence"/>
</dbReference>
<protein>
    <submittedName>
        <fullName evidence="2">Alpha/beta hydrolase</fullName>
    </submittedName>
</protein>
<feature type="domain" description="AB hydrolase-1" evidence="1">
    <location>
        <begin position="32"/>
        <end position="247"/>
    </location>
</feature>
<evidence type="ECO:0000259" key="1">
    <source>
        <dbReference type="Pfam" id="PF12697"/>
    </source>
</evidence>
<dbReference type="InterPro" id="IPR029058">
    <property type="entry name" value="AB_hydrolase_fold"/>
</dbReference>
<reference evidence="2 3" key="1">
    <citation type="submission" date="2020-04" db="EMBL/GenBank/DDBJ databases">
        <authorList>
            <person name="Klaysubun C."/>
            <person name="Duangmal K."/>
            <person name="Lipun K."/>
        </authorList>
    </citation>
    <scope>NUCLEOTIDE SEQUENCE [LARGE SCALE GENOMIC DNA]</scope>
    <source>
        <strain evidence="2 3">K10HN5</strain>
    </source>
</reference>
<dbReference type="InterPro" id="IPR000073">
    <property type="entry name" value="AB_hydrolase_1"/>
</dbReference>
<dbReference type="PANTHER" id="PTHR43798">
    <property type="entry name" value="MONOACYLGLYCEROL LIPASE"/>
    <property type="match status" value="1"/>
</dbReference>
<comment type="caution">
    <text evidence="2">The sequence shown here is derived from an EMBL/GenBank/DDBJ whole genome shotgun (WGS) entry which is preliminary data.</text>
</comment>
<dbReference type="Gene3D" id="3.40.50.1820">
    <property type="entry name" value="alpha/beta hydrolase"/>
    <property type="match status" value="1"/>
</dbReference>
<accession>A0ABX1SJ48</accession>
<name>A0ABX1SJ48_9PSEU</name>
<dbReference type="EMBL" id="JAAXLA010000092">
    <property type="protein sequence ID" value="NMI01617.1"/>
    <property type="molecule type" value="Genomic_DNA"/>
</dbReference>
<dbReference type="InterPro" id="IPR050266">
    <property type="entry name" value="AB_hydrolase_sf"/>
</dbReference>
<evidence type="ECO:0000313" key="2">
    <source>
        <dbReference type="EMBL" id="NMI01617.1"/>
    </source>
</evidence>